<dbReference type="Proteomes" id="UP000054383">
    <property type="component" value="Unassembled WGS sequence"/>
</dbReference>
<proteinExistence type="predicted"/>
<evidence type="ECO:0000313" key="2">
    <source>
        <dbReference type="EMBL" id="CRG86815.1"/>
    </source>
</evidence>
<organism evidence="2 3">
    <name type="scientific">Talaromyces islandicus</name>
    <name type="common">Penicillium islandicum</name>
    <dbReference type="NCBI Taxonomy" id="28573"/>
    <lineage>
        <taxon>Eukaryota</taxon>
        <taxon>Fungi</taxon>
        <taxon>Dikarya</taxon>
        <taxon>Ascomycota</taxon>
        <taxon>Pezizomycotina</taxon>
        <taxon>Eurotiomycetes</taxon>
        <taxon>Eurotiomycetidae</taxon>
        <taxon>Eurotiales</taxon>
        <taxon>Trichocomaceae</taxon>
        <taxon>Talaromyces</taxon>
        <taxon>Talaromyces sect. Islandici</taxon>
    </lineage>
</organism>
<sequence>MPPEANNPGVAPLNVRGPVGKPVPPSVIRADQNSVRVATPMKEEAPAGSIWMYALADRNVDSGFVMRWQ</sequence>
<keyword evidence="3" id="KW-1185">Reference proteome</keyword>
<name>A0A0U1LUC4_TALIS</name>
<reference evidence="2 3" key="1">
    <citation type="submission" date="2015-04" db="EMBL/GenBank/DDBJ databases">
        <authorList>
            <person name="Syromyatnikov M.Y."/>
            <person name="Popov V.N."/>
        </authorList>
    </citation>
    <scope>NUCLEOTIDE SEQUENCE [LARGE SCALE GENOMIC DNA]</scope>
    <source>
        <strain evidence="2">WF-38-12</strain>
    </source>
</reference>
<accession>A0A0U1LUC4</accession>
<protein>
    <submittedName>
        <fullName evidence="2">Uncharacterized protein</fullName>
    </submittedName>
</protein>
<gene>
    <name evidence="2" type="ORF">PISL3812_03827</name>
</gene>
<evidence type="ECO:0000256" key="1">
    <source>
        <dbReference type="SAM" id="MobiDB-lite"/>
    </source>
</evidence>
<dbReference type="AlphaFoldDB" id="A0A0U1LUC4"/>
<evidence type="ECO:0000313" key="3">
    <source>
        <dbReference type="Proteomes" id="UP000054383"/>
    </source>
</evidence>
<feature type="region of interest" description="Disordered" evidence="1">
    <location>
        <begin position="1"/>
        <end position="27"/>
    </location>
</feature>
<dbReference type="EMBL" id="CVMT01000003">
    <property type="protein sequence ID" value="CRG86815.1"/>
    <property type="molecule type" value="Genomic_DNA"/>
</dbReference>